<organism evidence="1 2">
    <name type="scientific">Puniceibacterium antarcticum</name>
    <dbReference type="NCBI Taxonomy" id="1206336"/>
    <lineage>
        <taxon>Bacteria</taxon>
        <taxon>Pseudomonadati</taxon>
        <taxon>Pseudomonadota</taxon>
        <taxon>Alphaproteobacteria</taxon>
        <taxon>Rhodobacterales</taxon>
        <taxon>Paracoccaceae</taxon>
        <taxon>Puniceibacterium</taxon>
    </lineage>
</organism>
<evidence type="ECO:0000313" key="1">
    <source>
        <dbReference type="EMBL" id="PIL21322.1"/>
    </source>
</evidence>
<dbReference type="Proteomes" id="UP000231259">
    <property type="component" value="Unassembled WGS sequence"/>
</dbReference>
<accession>A0A2G8RII9</accession>
<evidence type="ECO:0000313" key="2">
    <source>
        <dbReference type="Proteomes" id="UP000231259"/>
    </source>
</evidence>
<dbReference type="EMBL" id="AWWI01000042">
    <property type="protein sequence ID" value="PIL21322.1"/>
    <property type="molecule type" value="Genomic_DNA"/>
</dbReference>
<gene>
    <name evidence="1" type="ORF">P775_04860</name>
</gene>
<protein>
    <submittedName>
        <fullName evidence="1">Uncharacterized protein</fullName>
    </submittedName>
</protein>
<sequence>MESNISVAVVGIDLGKTVFKLHEADADGQAVLKRRIWQEGLLAQSAELGPCVVGV</sequence>
<reference evidence="1 2" key="1">
    <citation type="submission" date="2013-09" db="EMBL/GenBank/DDBJ databases">
        <title>Genome sequencing of Phaeobacter antarcticus sp. nov. SM1211.</title>
        <authorList>
            <person name="Zhang X.-Y."/>
            <person name="Liu C."/>
            <person name="Chen X.-L."/>
            <person name="Xie B.-B."/>
            <person name="Qin Q.-L."/>
            <person name="Rong J.-C."/>
            <person name="Zhang Y.-Z."/>
        </authorList>
    </citation>
    <scope>NUCLEOTIDE SEQUENCE [LARGE SCALE GENOMIC DNA]</scope>
    <source>
        <strain evidence="1 2">SM1211</strain>
    </source>
</reference>
<comment type="caution">
    <text evidence="1">The sequence shown here is derived from an EMBL/GenBank/DDBJ whole genome shotgun (WGS) entry which is preliminary data.</text>
</comment>
<proteinExistence type="predicted"/>
<keyword evidence="2" id="KW-1185">Reference proteome</keyword>
<dbReference type="AlphaFoldDB" id="A0A2G8RII9"/>
<name>A0A2G8RII9_9RHOB</name>